<dbReference type="EMBL" id="AFQF01006222">
    <property type="protein sequence ID" value="EGU72479.1"/>
    <property type="molecule type" value="Genomic_DNA"/>
</dbReference>
<reference evidence="1" key="1">
    <citation type="journal article" date="2012" name="Mol. Plant Microbe Interact.">
        <title>A highly conserved effector in Fusarium oxysporum is required for full virulence on Arabidopsis.</title>
        <authorList>
            <person name="Thatcher L.F."/>
            <person name="Gardiner D.M."/>
            <person name="Kazan K."/>
            <person name="Manners J."/>
        </authorList>
    </citation>
    <scope>NUCLEOTIDE SEQUENCE [LARGE SCALE GENOMIC DNA]</scope>
    <source>
        <strain evidence="1">Fo5176</strain>
    </source>
</reference>
<accession>F9GEC7</accession>
<sequence length="12" mass="1299">MSSSLARNCPYA</sequence>
<name>F9GEC7_FUSOF</name>
<gene>
    <name evidence="1" type="ORF">FOXB_17011</name>
</gene>
<proteinExistence type="predicted"/>
<evidence type="ECO:0000313" key="1">
    <source>
        <dbReference type="EMBL" id="EGU72479.1"/>
    </source>
</evidence>
<organism evidence="1">
    <name type="scientific">Fusarium oxysporum (strain Fo5176)</name>
    <name type="common">Fusarium vascular wilt</name>
    <dbReference type="NCBI Taxonomy" id="660025"/>
    <lineage>
        <taxon>Eukaryota</taxon>
        <taxon>Fungi</taxon>
        <taxon>Dikarya</taxon>
        <taxon>Ascomycota</taxon>
        <taxon>Pezizomycotina</taxon>
        <taxon>Sordariomycetes</taxon>
        <taxon>Hypocreomycetidae</taxon>
        <taxon>Hypocreales</taxon>
        <taxon>Nectriaceae</taxon>
        <taxon>Fusarium</taxon>
        <taxon>Fusarium oxysporum species complex</taxon>
    </lineage>
</organism>
<protein>
    <submittedName>
        <fullName evidence="1">Uncharacterized protein</fullName>
    </submittedName>
</protein>
<comment type="caution">
    <text evidence="1">The sequence shown here is derived from an EMBL/GenBank/DDBJ whole genome shotgun (WGS) entry which is preliminary data.</text>
</comment>